<reference evidence="1" key="1">
    <citation type="submission" date="2020-06" db="EMBL/GenBank/DDBJ databases">
        <title>Draft genome of Bugula neritina, a colonial animal packing powerful symbionts and potential medicines.</title>
        <authorList>
            <person name="Rayko M."/>
        </authorList>
    </citation>
    <scope>NUCLEOTIDE SEQUENCE [LARGE SCALE GENOMIC DNA]</scope>
    <source>
        <strain evidence="1">Kwan_BN1</strain>
    </source>
</reference>
<organism evidence="1 2">
    <name type="scientific">Bugula neritina</name>
    <name type="common">Brown bryozoan</name>
    <name type="synonym">Sertularia neritina</name>
    <dbReference type="NCBI Taxonomy" id="10212"/>
    <lineage>
        <taxon>Eukaryota</taxon>
        <taxon>Metazoa</taxon>
        <taxon>Spiralia</taxon>
        <taxon>Lophotrochozoa</taxon>
        <taxon>Bryozoa</taxon>
        <taxon>Gymnolaemata</taxon>
        <taxon>Cheilostomatida</taxon>
        <taxon>Flustrina</taxon>
        <taxon>Buguloidea</taxon>
        <taxon>Bugulidae</taxon>
        <taxon>Bugula</taxon>
    </lineage>
</organism>
<name>A0A7J7JNI2_BUGNE</name>
<comment type="caution">
    <text evidence="1">The sequence shown here is derived from an EMBL/GenBank/DDBJ whole genome shotgun (WGS) entry which is preliminary data.</text>
</comment>
<evidence type="ECO:0000313" key="1">
    <source>
        <dbReference type="EMBL" id="KAF6027191.1"/>
    </source>
</evidence>
<protein>
    <submittedName>
        <fullName evidence="1">Uncharacterized protein</fullName>
    </submittedName>
</protein>
<sequence>MIIIDENEAKTQLNDTISQLVYAVYLKKRHTTRHYSGTLTSCHRSISMDDSFLHWLCCHAQLMWCLKLTNCLPTQSRIYLKFYKLLMEALLKFLGDDLSIIFRRR</sequence>
<evidence type="ECO:0000313" key="2">
    <source>
        <dbReference type="Proteomes" id="UP000593567"/>
    </source>
</evidence>
<proteinExistence type="predicted"/>
<dbReference type="AlphaFoldDB" id="A0A7J7JNI2"/>
<gene>
    <name evidence="1" type="ORF">EB796_014497</name>
</gene>
<keyword evidence="2" id="KW-1185">Reference proteome</keyword>
<dbReference type="EMBL" id="VXIV02002125">
    <property type="protein sequence ID" value="KAF6027191.1"/>
    <property type="molecule type" value="Genomic_DNA"/>
</dbReference>
<dbReference type="Proteomes" id="UP000593567">
    <property type="component" value="Unassembled WGS sequence"/>
</dbReference>
<accession>A0A7J7JNI2</accession>